<evidence type="ECO:0000313" key="2">
    <source>
        <dbReference type="EMBL" id="KFE68483.1"/>
    </source>
</evidence>
<dbReference type="Proteomes" id="UP000028725">
    <property type="component" value="Unassembled WGS sequence"/>
</dbReference>
<gene>
    <name evidence="2" type="ORF">DB31_7720</name>
</gene>
<evidence type="ECO:0000256" key="1">
    <source>
        <dbReference type="SAM" id="MobiDB-lite"/>
    </source>
</evidence>
<comment type="caution">
    <text evidence="2">The sequence shown here is derived from an EMBL/GenBank/DDBJ whole genome shotgun (WGS) entry which is preliminary data.</text>
</comment>
<organism evidence="2 3">
    <name type="scientific">Hyalangium minutum</name>
    <dbReference type="NCBI Taxonomy" id="394096"/>
    <lineage>
        <taxon>Bacteria</taxon>
        <taxon>Pseudomonadati</taxon>
        <taxon>Myxococcota</taxon>
        <taxon>Myxococcia</taxon>
        <taxon>Myxococcales</taxon>
        <taxon>Cystobacterineae</taxon>
        <taxon>Archangiaceae</taxon>
        <taxon>Hyalangium</taxon>
    </lineage>
</organism>
<feature type="region of interest" description="Disordered" evidence="1">
    <location>
        <begin position="158"/>
        <end position="224"/>
    </location>
</feature>
<dbReference type="RefSeq" id="WP_044189285.1">
    <property type="nucleotide sequence ID" value="NZ_JMCB01000006.1"/>
</dbReference>
<feature type="compositionally biased region" description="Pro residues" evidence="1">
    <location>
        <begin position="171"/>
        <end position="209"/>
    </location>
</feature>
<reference evidence="2 3" key="1">
    <citation type="submission" date="2014-04" db="EMBL/GenBank/DDBJ databases">
        <title>Genome assembly of Hyalangium minutum DSM 14724.</title>
        <authorList>
            <person name="Sharma G."/>
            <person name="Subramanian S."/>
        </authorList>
    </citation>
    <scope>NUCLEOTIDE SEQUENCE [LARGE SCALE GENOMIC DNA]</scope>
    <source>
        <strain evidence="2 3">DSM 14724</strain>
    </source>
</reference>
<dbReference type="AlphaFoldDB" id="A0A085WLC0"/>
<dbReference type="Gene3D" id="1.25.40.10">
    <property type="entry name" value="Tetratricopeptide repeat domain"/>
    <property type="match status" value="1"/>
</dbReference>
<evidence type="ECO:0000313" key="3">
    <source>
        <dbReference type="Proteomes" id="UP000028725"/>
    </source>
</evidence>
<accession>A0A085WLC0</accession>
<sequence length="330" mass="34918">MGLRELKETAHQQFVRGKFAECAATYQRILRLAPRDPNLHVRHAEACRRTGERQQAITSYRTAAGLLLELGSASRARGALKAALELDPKDPLLQLEIAQLESNPDALISSVVSGELPLLPPLESVVEDRLRTPALPPIHRALPSAQHIGPPMILPPPGVRPDMASAAVAAQPPPPSRVAPPGYRPLPPRAKAPPPAPRQAMPSGPPPVLHPVDTARSQAQAARTVTPPPLPAAALTGAVREASLAQLASPAVASGPSQGDVPRLEVRRLSPSTIAFRSSPMDGWAVIRSHTPLELHLVEELEKLPPMMQDLPAEMTVAPAAEGAASAAVH</sequence>
<name>A0A085WLC0_9BACT</name>
<keyword evidence="3" id="KW-1185">Reference proteome</keyword>
<dbReference type="STRING" id="394096.DB31_7720"/>
<dbReference type="SUPFAM" id="SSF48452">
    <property type="entry name" value="TPR-like"/>
    <property type="match status" value="1"/>
</dbReference>
<protein>
    <submittedName>
        <fullName evidence="2">PKA regulatory subunit-like protein</fullName>
    </submittedName>
</protein>
<dbReference type="EMBL" id="JMCB01000006">
    <property type="protein sequence ID" value="KFE68483.1"/>
    <property type="molecule type" value="Genomic_DNA"/>
</dbReference>
<proteinExistence type="predicted"/>
<dbReference type="InterPro" id="IPR011990">
    <property type="entry name" value="TPR-like_helical_dom_sf"/>
</dbReference>